<accession>A0A6V7VZC8</accession>
<protein>
    <submittedName>
        <fullName evidence="1">Uncharacterized protein</fullName>
    </submittedName>
</protein>
<gene>
    <name evidence="1" type="ORF">MENT_LOCUS32086</name>
</gene>
<organism evidence="1 2">
    <name type="scientific">Meloidogyne enterolobii</name>
    <name type="common">Root-knot nematode worm</name>
    <name type="synonym">Meloidogyne mayaguensis</name>
    <dbReference type="NCBI Taxonomy" id="390850"/>
    <lineage>
        <taxon>Eukaryota</taxon>
        <taxon>Metazoa</taxon>
        <taxon>Ecdysozoa</taxon>
        <taxon>Nematoda</taxon>
        <taxon>Chromadorea</taxon>
        <taxon>Rhabditida</taxon>
        <taxon>Tylenchina</taxon>
        <taxon>Tylenchomorpha</taxon>
        <taxon>Tylenchoidea</taxon>
        <taxon>Meloidogynidae</taxon>
        <taxon>Meloidogyninae</taxon>
        <taxon>Meloidogyne</taxon>
    </lineage>
</organism>
<sequence length="140" mass="16410">MYVGTDLFANGGEIDLTIRISNYYIWILFDNLLAKFITKLWPTKWWKGKFLTESEIKMKIHGDFIMATPLFIKVLNDSNIINIYNKMYNVIEMPYSARILECTSNESFFNFRFIIKSGGTKFSIKLFNGVEEVNPYGNFK</sequence>
<dbReference type="EMBL" id="CAJEWN010000360">
    <property type="protein sequence ID" value="CAD2180034.1"/>
    <property type="molecule type" value="Genomic_DNA"/>
</dbReference>
<name>A0A6V7VZC8_MELEN</name>
<comment type="caution">
    <text evidence="1">The sequence shown here is derived from an EMBL/GenBank/DDBJ whole genome shotgun (WGS) entry which is preliminary data.</text>
</comment>
<dbReference type="Proteomes" id="UP000580250">
    <property type="component" value="Unassembled WGS sequence"/>
</dbReference>
<evidence type="ECO:0000313" key="1">
    <source>
        <dbReference type="EMBL" id="CAD2180034.1"/>
    </source>
</evidence>
<evidence type="ECO:0000313" key="2">
    <source>
        <dbReference type="Proteomes" id="UP000580250"/>
    </source>
</evidence>
<dbReference type="AlphaFoldDB" id="A0A6V7VZC8"/>
<proteinExistence type="predicted"/>
<reference evidence="1 2" key="1">
    <citation type="submission" date="2020-08" db="EMBL/GenBank/DDBJ databases">
        <authorList>
            <person name="Koutsovoulos G."/>
            <person name="Danchin GJ E."/>
        </authorList>
    </citation>
    <scope>NUCLEOTIDE SEQUENCE [LARGE SCALE GENOMIC DNA]</scope>
</reference>